<evidence type="ECO:0000313" key="2">
    <source>
        <dbReference type="EMBL" id="ABU56699.1"/>
    </source>
</evidence>
<dbReference type="PANTHER" id="PTHR40400:SF1">
    <property type="entry name" value="SLR1512 PROTEIN"/>
    <property type="match status" value="1"/>
</dbReference>
<keyword evidence="1" id="KW-1133">Transmembrane helix</keyword>
<keyword evidence="3" id="KW-1185">Reference proteome</keyword>
<keyword evidence="1" id="KW-0812">Transmembrane</keyword>
<dbReference type="OrthoDB" id="345121at2"/>
<dbReference type="Proteomes" id="UP000000263">
    <property type="component" value="Chromosome"/>
</dbReference>
<dbReference type="Pfam" id="PF05982">
    <property type="entry name" value="Sbt_1"/>
    <property type="match status" value="1"/>
</dbReference>
<feature type="transmembrane region" description="Helical" evidence="1">
    <location>
        <begin position="133"/>
        <end position="155"/>
    </location>
</feature>
<dbReference type="AlphaFoldDB" id="A7NGV2"/>
<feature type="transmembrane region" description="Helical" evidence="1">
    <location>
        <begin position="12"/>
        <end position="30"/>
    </location>
</feature>
<accession>A7NGV2</accession>
<evidence type="ECO:0000313" key="3">
    <source>
        <dbReference type="Proteomes" id="UP000000263"/>
    </source>
</evidence>
<feature type="transmembrane region" description="Helical" evidence="1">
    <location>
        <begin position="66"/>
        <end position="88"/>
    </location>
</feature>
<dbReference type="EMBL" id="CP000804">
    <property type="protein sequence ID" value="ABU56699.1"/>
    <property type="molecule type" value="Genomic_DNA"/>
</dbReference>
<feature type="transmembrane region" description="Helical" evidence="1">
    <location>
        <begin position="236"/>
        <end position="260"/>
    </location>
</feature>
<feature type="transmembrane region" description="Helical" evidence="1">
    <location>
        <begin position="266"/>
        <end position="286"/>
    </location>
</feature>
<organism evidence="2 3">
    <name type="scientific">Roseiflexus castenholzii (strain DSM 13941 / HLO8)</name>
    <dbReference type="NCBI Taxonomy" id="383372"/>
    <lineage>
        <taxon>Bacteria</taxon>
        <taxon>Bacillati</taxon>
        <taxon>Chloroflexota</taxon>
        <taxon>Chloroflexia</taxon>
        <taxon>Chloroflexales</taxon>
        <taxon>Roseiflexineae</taxon>
        <taxon>Roseiflexaceae</taxon>
        <taxon>Roseiflexus</taxon>
    </lineage>
</organism>
<feature type="transmembrane region" description="Helical" evidence="1">
    <location>
        <begin position="100"/>
        <end position="121"/>
    </location>
</feature>
<evidence type="ECO:0000256" key="1">
    <source>
        <dbReference type="SAM" id="Phobius"/>
    </source>
</evidence>
<dbReference type="STRING" id="383372.Rcas_0570"/>
<proteinExistence type="predicted"/>
<dbReference type="PANTHER" id="PTHR40400">
    <property type="entry name" value="SLR1512 PROTEIN"/>
    <property type="match status" value="1"/>
</dbReference>
<feature type="transmembrane region" description="Helical" evidence="1">
    <location>
        <begin position="205"/>
        <end position="224"/>
    </location>
</feature>
<dbReference type="RefSeq" id="WP_012119130.1">
    <property type="nucleotide sequence ID" value="NC_009767.1"/>
</dbReference>
<feature type="transmembrane region" description="Helical" evidence="1">
    <location>
        <begin position="42"/>
        <end position="60"/>
    </location>
</feature>
<feature type="transmembrane region" description="Helical" evidence="1">
    <location>
        <begin position="175"/>
        <end position="193"/>
    </location>
</feature>
<keyword evidence="1" id="KW-0472">Membrane</keyword>
<dbReference type="KEGG" id="rca:Rcas_0570"/>
<dbReference type="HOGENOM" id="CLU_032027_0_0_0"/>
<name>A7NGV2_ROSCS</name>
<dbReference type="eggNOG" id="COG3329">
    <property type="taxonomic scope" value="Bacteria"/>
</dbReference>
<evidence type="ECO:0008006" key="4">
    <source>
        <dbReference type="Google" id="ProtNLM"/>
    </source>
</evidence>
<dbReference type="InterPro" id="IPR010293">
    <property type="entry name" value="Sbt_1"/>
</dbReference>
<sequence>MDTIEIIRSNLLSPLVLAFILGVVATLIRSEVEIPESVIKAISVYLLFSIGLNGGVELAGTPISAFLLPALVTIALAIAVPTWCYLILRGLGRFDIPNAAGIAAHYGSVSSVTFVAGISFVERLPEGQNSFEAFIPALAALMEWGIIVALFIGRWRLGATQSQNSELGRVIRDTLTGRSVVLLLGGLLIGVIIGEQGFARIKPLYGDLFRGVLVFFLIEMGMLAGRQLRDFVKVGLFMAVFGTIMPLIHGMIGTSLGLLAGLSPNGAFILGVITASASYIDAPAAVRATFPQANPSIYLTSSLGITLPVNLIIGLPLYYEYARWLGAALGRMEYQ</sequence>
<gene>
    <name evidence="2" type="ordered locus">Rcas_0570</name>
</gene>
<reference evidence="2 3" key="1">
    <citation type="submission" date="2007-08" db="EMBL/GenBank/DDBJ databases">
        <title>Complete sequence of Roseiflexus castenholzii DSM 13941.</title>
        <authorList>
            <consortium name="US DOE Joint Genome Institute"/>
            <person name="Copeland A."/>
            <person name="Lucas S."/>
            <person name="Lapidus A."/>
            <person name="Barry K."/>
            <person name="Glavina del Rio T."/>
            <person name="Dalin E."/>
            <person name="Tice H."/>
            <person name="Pitluck S."/>
            <person name="Thompson L.S."/>
            <person name="Brettin T."/>
            <person name="Bruce D."/>
            <person name="Detter J.C."/>
            <person name="Han C."/>
            <person name="Tapia R."/>
            <person name="Schmutz J."/>
            <person name="Larimer F."/>
            <person name="Land M."/>
            <person name="Hauser L."/>
            <person name="Kyrpides N."/>
            <person name="Mikhailova N."/>
            <person name="Bryant D.A."/>
            <person name="Hanada S."/>
            <person name="Tsukatani Y."/>
            <person name="Richardson P."/>
        </authorList>
    </citation>
    <scope>NUCLEOTIDE SEQUENCE [LARGE SCALE GENOMIC DNA]</scope>
    <source>
        <strain evidence="3">DSM 13941 / HLO8</strain>
    </source>
</reference>
<protein>
    <recommendedName>
        <fullName evidence="4">Sodium-dependent bicarbonate transport family permease</fullName>
    </recommendedName>
</protein>
<feature type="transmembrane region" description="Helical" evidence="1">
    <location>
        <begin position="298"/>
        <end position="319"/>
    </location>
</feature>